<dbReference type="RefSeq" id="WP_124874933.1">
    <property type="nucleotide sequence ID" value="NZ_RQJO01000008.1"/>
</dbReference>
<dbReference type="EMBL" id="RQJO01000008">
    <property type="protein sequence ID" value="RRB04323.1"/>
    <property type="molecule type" value="Genomic_DNA"/>
</dbReference>
<name>A0A3P1BTT5_9BACT</name>
<dbReference type="AlphaFoldDB" id="A0A3P1BTT5"/>
<protein>
    <submittedName>
        <fullName evidence="1">Uncharacterized protein</fullName>
    </submittedName>
</protein>
<dbReference type="Proteomes" id="UP000271925">
    <property type="component" value="Unassembled WGS sequence"/>
</dbReference>
<sequence>MKNRICILLAKLLFNHQNFDFLEYAGLDDDEEPKHGGDYNVSGLENQVGHQPLVKLDDRMAINPGVRP</sequence>
<evidence type="ECO:0000313" key="2">
    <source>
        <dbReference type="Proteomes" id="UP000271925"/>
    </source>
</evidence>
<comment type="caution">
    <text evidence="1">The sequence shown here is derived from an EMBL/GenBank/DDBJ whole genome shotgun (WGS) entry which is preliminary data.</text>
</comment>
<organism evidence="1 2">
    <name type="scientific">Larkinella rosea</name>
    <dbReference type="NCBI Taxonomy" id="2025312"/>
    <lineage>
        <taxon>Bacteria</taxon>
        <taxon>Pseudomonadati</taxon>
        <taxon>Bacteroidota</taxon>
        <taxon>Cytophagia</taxon>
        <taxon>Cytophagales</taxon>
        <taxon>Spirosomataceae</taxon>
        <taxon>Larkinella</taxon>
    </lineage>
</organism>
<reference evidence="1 2" key="1">
    <citation type="submission" date="2018-11" db="EMBL/GenBank/DDBJ databases">
        <authorList>
            <person name="Zhou Z."/>
            <person name="Wang G."/>
        </authorList>
    </citation>
    <scope>NUCLEOTIDE SEQUENCE [LARGE SCALE GENOMIC DNA]</scope>
    <source>
        <strain evidence="1 2">KCTC52004</strain>
    </source>
</reference>
<gene>
    <name evidence="1" type="ORF">EHT25_12495</name>
</gene>
<accession>A0A3P1BTT5</accession>
<keyword evidence="2" id="KW-1185">Reference proteome</keyword>
<proteinExistence type="predicted"/>
<evidence type="ECO:0000313" key="1">
    <source>
        <dbReference type="EMBL" id="RRB04323.1"/>
    </source>
</evidence>